<dbReference type="SUPFAM" id="SSF46689">
    <property type="entry name" value="Homeodomain-like"/>
    <property type="match status" value="1"/>
</dbReference>
<dbReference type="PANTHER" id="PTHR30055:SF151">
    <property type="entry name" value="TRANSCRIPTIONAL REGULATORY PROTEIN"/>
    <property type="match status" value="1"/>
</dbReference>
<evidence type="ECO:0000256" key="2">
    <source>
        <dbReference type="ARBA" id="ARBA00023125"/>
    </source>
</evidence>
<protein>
    <submittedName>
        <fullName evidence="6">Transcriptional regulator, TetR family</fullName>
    </submittedName>
</protein>
<keyword evidence="3" id="KW-0804">Transcription</keyword>
<evidence type="ECO:0000313" key="6">
    <source>
        <dbReference type="EMBL" id="SMX83700.1"/>
    </source>
</evidence>
<dbReference type="GO" id="GO:0045892">
    <property type="term" value="P:negative regulation of DNA-templated transcription"/>
    <property type="evidence" value="ECO:0007669"/>
    <property type="project" value="InterPro"/>
</dbReference>
<evidence type="ECO:0000256" key="4">
    <source>
        <dbReference type="PROSITE-ProRule" id="PRU00335"/>
    </source>
</evidence>
<dbReference type="Gene3D" id="1.10.357.10">
    <property type="entry name" value="Tetracycline Repressor, domain 2"/>
    <property type="match status" value="1"/>
</dbReference>
<dbReference type="PROSITE" id="PS50977">
    <property type="entry name" value="HTH_TETR_2"/>
    <property type="match status" value="1"/>
</dbReference>
<dbReference type="Proteomes" id="UP000234300">
    <property type="component" value="Unassembled WGS sequence"/>
</dbReference>
<accession>A0A2H1J8A4</accession>
<dbReference type="Pfam" id="PF02909">
    <property type="entry name" value="TetR_C_1"/>
    <property type="match status" value="1"/>
</dbReference>
<dbReference type="RefSeq" id="WP_101556792.1">
    <property type="nucleotide sequence ID" value="NZ_FXZI01000004.1"/>
</dbReference>
<dbReference type="GO" id="GO:0000976">
    <property type="term" value="F:transcription cis-regulatory region binding"/>
    <property type="evidence" value="ECO:0007669"/>
    <property type="project" value="TreeGrafter"/>
</dbReference>
<gene>
    <name evidence="6" type="ORF">BAURA86_01405</name>
</gene>
<dbReference type="Gene3D" id="1.10.10.60">
    <property type="entry name" value="Homeodomain-like"/>
    <property type="match status" value="1"/>
</dbReference>
<feature type="DNA-binding region" description="H-T-H motif" evidence="4">
    <location>
        <begin position="51"/>
        <end position="70"/>
    </location>
</feature>
<evidence type="ECO:0000313" key="7">
    <source>
        <dbReference type="Proteomes" id="UP000234300"/>
    </source>
</evidence>
<evidence type="ECO:0000256" key="3">
    <source>
        <dbReference type="ARBA" id="ARBA00023163"/>
    </source>
</evidence>
<name>A0A2H1J8A4_BREAU</name>
<keyword evidence="1" id="KW-0805">Transcription regulation</keyword>
<dbReference type="PRINTS" id="PR00455">
    <property type="entry name" value="HTHTETR"/>
</dbReference>
<dbReference type="GO" id="GO:0003700">
    <property type="term" value="F:DNA-binding transcription factor activity"/>
    <property type="evidence" value="ECO:0007669"/>
    <property type="project" value="TreeGrafter"/>
</dbReference>
<dbReference type="InterPro" id="IPR004111">
    <property type="entry name" value="Repressor_TetR_C"/>
</dbReference>
<dbReference type="PANTHER" id="PTHR30055">
    <property type="entry name" value="HTH-TYPE TRANSCRIPTIONAL REGULATOR RUTR"/>
    <property type="match status" value="1"/>
</dbReference>
<reference evidence="6 7" key="1">
    <citation type="submission" date="2017-03" db="EMBL/GenBank/DDBJ databases">
        <authorList>
            <person name="Afonso C.L."/>
            <person name="Miller P.J."/>
            <person name="Scott M.A."/>
            <person name="Spackman E."/>
            <person name="Goraichik I."/>
            <person name="Dimitrov K.M."/>
            <person name="Suarez D.L."/>
            <person name="Swayne D.E."/>
        </authorList>
    </citation>
    <scope>NUCLEOTIDE SEQUENCE [LARGE SCALE GENOMIC DNA]</scope>
    <source>
        <strain evidence="7">8(6)</strain>
    </source>
</reference>
<keyword evidence="2 4" id="KW-0238">DNA-binding</keyword>
<dbReference type="InterPro" id="IPR009057">
    <property type="entry name" value="Homeodomain-like_sf"/>
</dbReference>
<dbReference type="Pfam" id="PF00440">
    <property type="entry name" value="TetR_N"/>
    <property type="match status" value="1"/>
</dbReference>
<evidence type="ECO:0000256" key="1">
    <source>
        <dbReference type="ARBA" id="ARBA00023015"/>
    </source>
</evidence>
<organism evidence="6 7">
    <name type="scientific">Brevibacterium aurantiacum</name>
    <dbReference type="NCBI Taxonomy" id="273384"/>
    <lineage>
        <taxon>Bacteria</taxon>
        <taxon>Bacillati</taxon>
        <taxon>Actinomycetota</taxon>
        <taxon>Actinomycetes</taxon>
        <taxon>Micrococcales</taxon>
        <taxon>Brevibacteriaceae</taxon>
        <taxon>Brevibacterium</taxon>
    </lineage>
</organism>
<dbReference type="SUPFAM" id="SSF48498">
    <property type="entry name" value="Tetracyclin repressor-like, C-terminal domain"/>
    <property type="match status" value="1"/>
</dbReference>
<sequence>MTDDAVPDFFRRLWRLPEAAQRRGRKSSLDVAAVVDTAVELADSGGLEAATLPKVAAELNVTAMSLYRHIGSKHELLQLMVDAASRPAATWPDASGWREGLRMWAFDLWSLYQHRPWIPRVPIYRAPSGPNQIAWLERGIAQLASTHLAAGDKLSALTVLSGFVRQSALLHQELEEGRESGQGQADSERAYGEALSQVITAESYPHVAAVLAADALGRVPDGVSEADRDFTDGLELIIEGLSVQVAAADHSR</sequence>
<evidence type="ECO:0000259" key="5">
    <source>
        <dbReference type="PROSITE" id="PS50977"/>
    </source>
</evidence>
<feature type="domain" description="HTH tetR-type" evidence="5">
    <location>
        <begin position="28"/>
        <end position="88"/>
    </location>
</feature>
<dbReference type="InterPro" id="IPR050109">
    <property type="entry name" value="HTH-type_TetR-like_transc_reg"/>
</dbReference>
<proteinExistence type="predicted"/>
<dbReference type="InterPro" id="IPR036271">
    <property type="entry name" value="Tet_transcr_reg_TetR-rel_C_sf"/>
</dbReference>
<dbReference type="EMBL" id="FXZI01000004">
    <property type="protein sequence ID" value="SMX83700.1"/>
    <property type="molecule type" value="Genomic_DNA"/>
</dbReference>
<dbReference type="AlphaFoldDB" id="A0A2H1J8A4"/>
<dbReference type="InterPro" id="IPR001647">
    <property type="entry name" value="HTH_TetR"/>
</dbReference>